<gene>
    <name evidence="3" type="ORF">VK792_07585</name>
</gene>
<dbReference type="PANTHER" id="PTHR10579:SF43">
    <property type="entry name" value="ZINC FINGER (C3HC4-TYPE RING FINGER) FAMILY PROTEIN"/>
    <property type="match status" value="1"/>
</dbReference>
<feature type="domain" description="VWFA" evidence="2">
    <location>
        <begin position="27"/>
        <end position="206"/>
    </location>
</feature>
<dbReference type="SUPFAM" id="SSF53300">
    <property type="entry name" value="vWA-like"/>
    <property type="match status" value="1"/>
</dbReference>
<dbReference type="EMBL" id="JAYLLH010000008">
    <property type="protein sequence ID" value="MEC3861141.1"/>
    <property type="molecule type" value="Genomic_DNA"/>
</dbReference>
<dbReference type="SMART" id="SM00327">
    <property type="entry name" value="VWA"/>
    <property type="match status" value="1"/>
</dbReference>
<comment type="caution">
    <text evidence="3">The sequence shown here is derived from an EMBL/GenBank/DDBJ whole genome shotgun (WGS) entry which is preliminary data.</text>
</comment>
<dbReference type="PANTHER" id="PTHR10579">
    <property type="entry name" value="CALCIUM-ACTIVATED CHLORIDE CHANNEL REGULATOR"/>
    <property type="match status" value="1"/>
</dbReference>
<dbReference type="RefSeq" id="WP_326296841.1">
    <property type="nucleotide sequence ID" value="NZ_JAYLLH010000008.1"/>
</dbReference>
<organism evidence="3 4">
    <name type="scientific">Mesobacterium hydrothermale</name>
    <dbReference type="NCBI Taxonomy" id="3111907"/>
    <lineage>
        <taxon>Bacteria</taxon>
        <taxon>Pseudomonadati</taxon>
        <taxon>Pseudomonadota</taxon>
        <taxon>Alphaproteobacteria</taxon>
        <taxon>Rhodobacterales</taxon>
        <taxon>Roseobacteraceae</taxon>
        <taxon>Mesobacterium</taxon>
    </lineage>
</organism>
<evidence type="ECO:0000256" key="1">
    <source>
        <dbReference type="SAM" id="SignalP"/>
    </source>
</evidence>
<dbReference type="Proteomes" id="UP001348149">
    <property type="component" value="Unassembled WGS sequence"/>
</dbReference>
<feature type="signal peptide" evidence="1">
    <location>
        <begin position="1"/>
        <end position="22"/>
    </location>
</feature>
<evidence type="ECO:0000313" key="3">
    <source>
        <dbReference type="EMBL" id="MEC3861141.1"/>
    </source>
</evidence>
<evidence type="ECO:0000259" key="2">
    <source>
        <dbReference type="PROSITE" id="PS50234"/>
    </source>
</evidence>
<name>A0ABU6HGQ4_9RHOB</name>
<accession>A0ABU6HGQ4</accession>
<dbReference type="PROSITE" id="PS50234">
    <property type="entry name" value="VWFA"/>
    <property type="match status" value="1"/>
</dbReference>
<protein>
    <submittedName>
        <fullName evidence="3">VWA domain-containing protein</fullName>
    </submittedName>
</protein>
<keyword evidence="1" id="KW-0732">Signal</keyword>
<dbReference type="CDD" id="cd00198">
    <property type="entry name" value="vWFA"/>
    <property type="match status" value="1"/>
</dbReference>
<dbReference type="Gene3D" id="3.40.50.410">
    <property type="entry name" value="von Willebrand factor, type A domain"/>
    <property type="match status" value="1"/>
</dbReference>
<evidence type="ECO:0000313" key="4">
    <source>
        <dbReference type="Proteomes" id="UP001348149"/>
    </source>
</evidence>
<dbReference type="InterPro" id="IPR036465">
    <property type="entry name" value="vWFA_dom_sf"/>
</dbReference>
<sequence>MLRSTLFATACATALLPLPADAQSAGNSILVLDGSGSMWGQIDGNAKITIAQEVVTGLLDTLPADQALGLVAYGHRTKGDCSDIETLIAPATGNRAQIAAAVQGITPKGKTPMTDAVIAAARALRSSEEKATVILVSDGIETCNPDPCAAATALEQAGVDFTAHAIGFDVDDPAAQAQLACLAQNTGGKYLSARNADELGAALTEVTAAPPPATLQFRAVETYGAVTRPAQVVWTVTGPDGATLIEGLANDGGSVTLAPGRYTVNALRLSDEGLQTREVQITGTDTQVEISFAAALPPATLSAPAEGASGAMIAVDWTGPEGDGDYLETAQPGAKPGASLTFVRVADGSPASLRLPAQPGDYEIRYVEARTLQVLATLPVSVTEIAELLTAPATAPIGATIDVGWNGAGYDEDYIDITVPSAAPLDYLTYAYPRDANPVTIQVPVTPGAYLIRYITAQDGSVAAQVPLTVTDVAATLSAPTEAAAGSGMQVTWTGPGNPGDYLTIATPGDGALGYVTYAYTEGGSPVTIAAPGTPGAYVLRYVADGPGSRVLVEQPLTVR</sequence>
<dbReference type="InterPro" id="IPR051266">
    <property type="entry name" value="CLCR"/>
</dbReference>
<feature type="chain" id="PRO_5046394194" evidence="1">
    <location>
        <begin position="23"/>
        <end position="560"/>
    </location>
</feature>
<proteinExistence type="predicted"/>
<dbReference type="Pfam" id="PF13519">
    <property type="entry name" value="VWA_2"/>
    <property type="match status" value="1"/>
</dbReference>
<reference evidence="3 4" key="1">
    <citation type="submission" date="2024-01" db="EMBL/GenBank/DDBJ databases">
        <title>Mesobacterium rodlantinim sp. nov., isolated from shallow sea hydrothermal systems off Kueishantao Island.</title>
        <authorList>
            <person name="Su Z."/>
            <person name="Tang K."/>
        </authorList>
    </citation>
    <scope>NUCLEOTIDE SEQUENCE [LARGE SCALE GENOMIC DNA]</scope>
    <source>
        <strain evidence="3 4">TK19101</strain>
    </source>
</reference>
<dbReference type="InterPro" id="IPR002035">
    <property type="entry name" value="VWF_A"/>
</dbReference>
<keyword evidence="4" id="KW-1185">Reference proteome</keyword>